<dbReference type="EMBL" id="LN853097">
    <property type="protein sequence ID" value="CRY95055.1"/>
    <property type="molecule type" value="Genomic_DNA"/>
</dbReference>
<geneLocation type="plasmid" evidence="1">
    <name>pRGRH0455</name>
</geneLocation>
<sequence>MRFDWYQASIEDHPLAVLEQVQKLGTEVRQADAIARRWRYAQGWEVLHPTRGTAAVVMCGGNGDKPHALATGEAAEAFAEVIRDHWPERHLVTRCDAAQDFNEAGAYVRLRRVARRIAKANRLAFPQFSDPLNPKAGRTQYVGSPTSDYRARIYEKGWEEFGKLSALFRKQGVELEDMDVPHIVNTATGELVRPEDWTREELQVRPKKEEARRRVATLTPEQCWGVSPWALDLARQTMALDLERIVMRTRKVSKDEEALRWMCQQYGSMLLRLRDDAGGWEKVGETIGAMVEEQRQTH</sequence>
<reference evidence="1" key="2">
    <citation type="submission" date="2015-07" db="EMBL/GenBank/DDBJ databases">
        <title>Plasmids, circular viruses and viroids from rat gut.</title>
        <authorList>
            <person name="Jorgensen T.J."/>
            <person name="Hansen M.A."/>
            <person name="Xu Z."/>
            <person name="Tabak M.A."/>
            <person name="Sorensen S.J."/>
            <person name="Hansen L.H."/>
        </authorList>
    </citation>
    <scope>NUCLEOTIDE SEQUENCE</scope>
    <source>
        <plasmid evidence="1">pRGRH0455</plasmid>
    </source>
</reference>
<protein>
    <submittedName>
        <fullName evidence="1">Uncharacterized protein</fullName>
    </submittedName>
</protein>
<name>A0A0H5Q0W7_9ZZZZ</name>
<reference evidence="1" key="1">
    <citation type="submission" date="2015-06" db="EMBL/GenBank/DDBJ databases">
        <authorList>
            <person name="Joergensen T."/>
        </authorList>
    </citation>
    <scope>NUCLEOTIDE SEQUENCE</scope>
    <source>
        <plasmid evidence="1">pRGRH0455</plasmid>
    </source>
</reference>
<accession>A0A0H5Q0W7</accession>
<dbReference type="AlphaFoldDB" id="A0A0H5Q0W7"/>
<keyword evidence="1" id="KW-0614">Plasmid</keyword>
<evidence type="ECO:0000313" key="1">
    <source>
        <dbReference type="EMBL" id="CRY95055.1"/>
    </source>
</evidence>
<proteinExistence type="predicted"/>
<organism evidence="1">
    <name type="scientific">uncultured prokaryote</name>
    <dbReference type="NCBI Taxonomy" id="198431"/>
    <lineage>
        <taxon>unclassified sequences</taxon>
        <taxon>environmental samples</taxon>
    </lineage>
</organism>